<keyword evidence="4" id="KW-0430">Lectin</keyword>
<name>A0A3N4HV94_ASCIM</name>
<dbReference type="InterPro" id="IPR050546">
    <property type="entry name" value="Glycosyl_Hydrlase_16"/>
</dbReference>
<proteinExistence type="predicted"/>
<feature type="region of interest" description="Disordered" evidence="1">
    <location>
        <begin position="288"/>
        <end position="375"/>
    </location>
</feature>
<evidence type="ECO:0000256" key="2">
    <source>
        <dbReference type="SAM" id="SignalP"/>
    </source>
</evidence>
<feature type="compositionally biased region" description="Pro residues" evidence="1">
    <location>
        <begin position="627"/>
        <end position="638"/>
    </location>
</feature>
<evidence type="ECO:0000313" key="5">
    <source>
        <dbReference type="Proteomes" id="UP000275078"/>
    </source>
</evidence>
<dbReference type="GO" id="GO:0005975">
    <property type="term" value="P:carbohydrate metabolic process"/>
    <property type="evidence" value="ECO:0007669"/>
    <property type="project" value="InterPro"/>
</dbReference>
<feature type="compositionally biased region" description="Low complexity" evidence="1">
    <location>
        <begin position="528"/>
        <end position="570"/>
    </location>
</feature>
<dbReference type="Pfam" id="PF00722">
    <property type="entry name" value="Glyco_hydro_16"/>
    <property type="match status" value="1"/>
</dbReference>
<feature type="compositionally biased region" description="Acidic residues" evidence="1">
    <location>
        <begin position="314"/>
        <end position="327"/>
    </location>
</feature>
<keyword evidence="5" id="KW-1185">Reference proteome</keyword>
<evidence type="ECO:0000256" key="1">
    <source>
        <dbReference type="SAM" id="MobiDB-lite"/>
    </source>
</evidence>
<evidence type="ECO:0000259" key="3">
    <source>
        <dbReference type="PROSITE" id="PS51762"/>
    </source>
</evidence>
<dbReference type="STRING" id="1160509.A0A3N4HV94"/>
<feature type="compositionally biased region" description="Low complexity" evidence="1">
    <location>
        <begin position="475"/>
        <end position="495"/>
    </location>
</feature>
<reference evidence="4 5" key="1">
    <citation type="journal article" date="2018" name="Nat. Ecol. Evol.">
        <title>Pezizomycetes genomes reveal the molecular basis of ectomycorrhizal truffle lifestyle.</title>
        <authorList>
            <person name="Murat C."/>
            <person name="Payen T."/>
            <person name="Noel B."/>
            <person name="Kuo A."/>
            <person name="Morin E."/>
            <person name="Chen J."/>
            <person name="Kohler A."/>
            <person name="Krizsan K."/>
            <person name="Balestrini R."/>
            <person name="Da Silva C."/>
            <person name="Montanini B."/>
            <person name="Hainaut M."/>
            <person name="Levati E."/>
            <person name="Barry K.W."/>
            <person name="Belfiori B."/>
            <person name="Cichocki N."/>
            <person name="Clum A."/>
            <person name="Dockter R.B."/>
            <person name="Fauchery L."/>
            <person name="Guy J."/>
            <person name="Iotti M."/>
            <person name="Le Tacon F."/>
            <person name="Lindquist E.A."/>
            <person name="Lipzen A."/>
            <person name="Malagnac F."/>
            <person name="Mello A."/>
            <person name="Molinier V."/>
            <person name="Miyauchi S."/>
            <person name="Poulain J."/>
            <person name="Riccioni C."/>
            <person name="Rubini A."/>
            <person name="Sitrit Y."/>
            <person name="Splivallo R."/>
            <person name="Traeger S."/>
            <person name="Wang M."/>
            <person name="Zifcakova L."/>
            <person name="Wipf D."/>
            <person name="Zambonelli A."/>
            <person name="Paolocci F."/>
            <person name="Nowrousian M."/>
            <person name="Ottonello S."/>
            <person name="Baldrian P."/>
            <person name="Spatafora J.W."/>
            <person name="Henrissat B."/>
            <person name="Nagy L.G."/>
            <person name="Aury J.M."/>
            <person name="Wincker P."/>
            <person name="Grigoriev I.V."/>
            <person name="Bonfante P."/>
            <person name="Martin F.M."/>
        </authorList>
    </citation>
    <scope>NUCLEOTIDE SEQUENCE [LARGE SCALE GENOMIC DNA]</scope>
    <source>
        <strain evidence="4 5">RN42</strain>
    </source>
</reference>
<dbReference type="InterPro" id="IPR013320">
    <property type="entry name" value="ConA-like_dom_sf"/>
</dbReference>
<feature type="compositionally biased region" description="Polar residues" evidence="1">
    <location>
        <begin position="676"/>
        <end position="710"/>
    </location>
</feature>
<dbReference type="EMBL" id="ML119722">
    <property type="protein sequence ID" value="RPA77715.1"/>
    <property type="molecule type" value="Genomic_DNA"/>
</dbReference>
<dbReference type="Gene3D" id="2.60.120.200">
    <property type="match status" value="1"/>
</dbReference>
<feature type="signal peptide" evidence="2">
    <location>
        <begin position="1"/>
        <end position="18"/>
    </location>
</feature>
<dbReference type="CDD" id="cd02183">
    <property type="entry name" value="GH16_fungal_CRH1_transglycosylase"/>
    <property type="match status" value="1"/>
</dbReference>
<dbReference type="GO" id="GO:0009277">
    <property type="term" value="C:fungal-type cell wall"/>
    <property type="evidence" value="ECO:0007669"/>
    <property type="project" value="TreeGrafter"/>
</dbReference>
<feature type="compositionally biased region" description="Low complexity" evidence="1">
    <location>
        <begin position="592"/>
        <end position="626"/>
    </location>
</feature>
<accession>A0A3N4HV94</accession>
<sequence>MKYQFFIPAAVFAALTNAQTWSACNPMEKEGCPDNKALGCTYEYSYKDSLSAAPDFSFGGSGSIKYEDGAAHFRIEKSLEAPTIASNFYIMYGKVDVKMKASPGAGIVSSVVLQSDTLDEIDWEWLGGRTYDGQSNYFGKGNTTTYDRGAYHELNHQEFHTYGVEWTENSLTWLLDGVPLRTLNKADVKYDLYPQTPMQIKIGSWAGGDVENNAPGVVQWAEGPTDFSKAPFDMIIESIKITDYSNGKYYKYTDKTGSAKSIKAEGGQINAGPQNNKCGVVPTELPALPTSTKAKEAVTSTEAAKPKETATETESVEVPEATEEPEADAPFPTMTVPFPFGNGTHEGGSAQPTGGVQTPIEDDEDSETEKPVEGGDEVAVTTTADAEFPESTTTTTTLTRVQTVTTCLAVTTTDAAGHEVITSSTATLTRTEKITQVVTVPCETTTMTAPGGAVITTVVPGTIPASNIATPTSAPVTKPTEVPVTPGAPGAEKPVVPAPGAPGAEKPVVPAPSTPGAPVNPEAPNKGVETPAGEAPAVPEVPSVETPVEGSKPVVEVPEVPAGETPVEGETPSVETPVEGETPSVETPSMARLLPLRPQRPQLVRLQPVRTQPRATPQSSSSQPRSRPTPPSPSPPALPSALVAQPVPEPHRSQPSTTPPSQSSTDPLPSHHQSPRRFQSPQVLQVPQRPQTLQPLRAQSQSSLTVPLRA</sequence>
<dbReference type="PROSITE" id="PS51762">
    <property type="entry name" value="GH16_2"/>
    <property type="match status" value="1"/>
</dbReference>
<dbReference type="PROSITE" id="PS51257">
    <property type="entry name" value="PROKAR_LIPOPROTEIN"/>
    <property type="match status" value="1"/>
</dbReference>
<feature type="domain" description="GH16" evidence="3">
    <location>
        <begin position="10"/>
        <end position="247"/>
    </location>
</feature>
<dbReference type="GO" id="GO:0030246">
    <property type="term" value="F:carbohydrate binding"/>
    <property type="evidence" value="ECO:0007669"/>
    <property type="project" value="UniProtKB-KW"/>
</dbReference>
<dbReference type="InterPro" id="IPR000757">
    <property type="entry name" value="Beta-glucanase-like"/>
</dbReference>
<dbReference type="AlphaFoldDB" id="A0A3N4HV94"/>
<keyword evidence="2" id="KW-0732">Signal</keyword>
<feature type="compositionally biased region" description="Low complexity" evidence="1">
    <location>
        <begin position="653"/>
        <end position="670"/>
    </location>
</feature>
<protein>
    <submittedName>
        <fullName evidence="4">Concanavalin A-like lectin/glucanase</fullName>
    </submittedName>
</protein>
<feature type="region of interest" description="Disordered" evidence="1">
    <location>
        <begin position="467"/>
        <end position="710"/>
    </location>
</feature>
<dbReference type="GO" id="GO:0031505">
    <property type="term" value="P:fungal-type cell wall organization"/>
    <property type="evidence" value="ECO:0007669"/>
    <property type="project" value="TreeGrafter"/>
</dbReference>
<dbReference type="SUPFAM" id="SSF49899">
    <property type="entry name" value="Concanavalin A-like lectins/glucanases"/>
    <property type="match status" value="1"/>
</dbReference>
<feature type="chain" id="PRO_5018331799" evidence="2">
    <location>
        <begin position="19"/>
        <end position="710"/>
    </location>
</feature>
<dbReference type="PANTHER" id="PTHR10963:SF68">
    <property type="entry name" value="GLYCOSIDASE CRH1-RELATED"/>
    <property type="match status" value="1"/>
</dbReference>
<dbReference type="GO" id="GO:0016757">
    <property type="term" value="F:glycosyltransferase activity"/>
    <property type="evidence" value="ECO:0007669"/>
    <property type="project" value="TreeGrafter"/>
</dbReference>
<dbReference type="Proteomes" id="UP000275078">
    <property type="component" value="Unassembled WGS sequence"/>
</dbReference>
<dbReference type="OrthoDB" id="4781at2759"/>
<dbReference type="PANTHER" id="PTHR10963">
    <property type="entry name" value="GLYCOSYL HYDROLASE-RELATED"/>
    <property type="match status" value="1"/>
</dbReference>
<organism evidence="4 5">
    <name type="scientific">Ascobolus immersus RN42</name>
    <dbReference type="NCBI Taxonomy" id="1160509"/>
    <lineage>
        <taxon>Eukaryota</taxon>
        <taxon>Fungi</taxon>
        <taxon>Dikarya</taxon>
        <taxon>Ascomycota</taxon>
        <taxon>Pezizomycotina</taxon>
        <taxon>Pezizomycetes</taxon>
        <taxon>Pezizales</taxon>
        <taxon>Ascobolaceae</taxon>
        <taxon>Ascobolus</taxon>
    </lineage>
</organism>
<evidence type="ECO:0000313" key="4">
    <source>
        <dbReference type="EMBL" id="RPA77715.1"/>
    </source>
</evidence>
<gene>
    <name evidence="4" type="ORF">BJ508DRAFT_165444</name>
</gene>
<dbReference type="GO" id="GO:0004553">
    <property type="term" value="F:hydrolase activity, hydrolyzing O-glycosyl compounds"/>
    <property type="evidence" value="ECO:0007669"/>
    <property type="project" value="InterPro"/>
</dbReference>